<dbReference type="PANTHER" id="PTHR45935:SF15">
    <property type="entry name" value="SCAN BOX DOMAIN-CONTAINING PROTEIN"/>
    <property type="match status" value="1"/>
</dbReference>
<dbReference type="Ensembl" id="ENSCABT00000031058.1">
    <property type="protein sequence ID" value="ENSCABP00000028345.1"/>
    <property type="gene ID" value="ENSCABG00000020821.1"/>
</dbReference>
<reference evidence="4" key="1">
    <citation type="submission" date="2025-08" db="UniProtKB">
        <authorList>
            <consortium name="Ensembl"/>
        </authorList>
    </citation>
    <scope>IDENTIFICATION</scope>
</reference>
<evidence type="ECO:0000313" key="4">
    <source>
        <dbReference type="Ensembl" id="ENSCABP00000028345.1"/>
    </source>
</evidence>
<dbReference type="SUPFAM" id="SSF53098">
    <property type="entry name" value="Ribonuclease H-like"/>
    <property type="match status" value="1"/>
</dbReference>
<evidence type="ECO:0000256" key="1">
    <source>
        <dbReference type="ARBA" id="ARBA00023242"/>
    </source>
</evidence>
<dbReference type="InterPro" id="IPR038269">
    <property type="entry name" value="SCAN_sf"/>
</dbReference>
<dbReference type="GO" id="GO:0003676">
    <property type="term" value="F:nucleic acid binding"/>
    <property type="evidence" value="ECO:0007669"/>
    <property type="project" value="InterPro"/>
</dbReference>
<sequence length="226" mass="25577">PIAAKTESCQKLPAPQMKGLPDPETFRQRFWSQAYPTGTRPRLVTQGLKETCRHWLQPETRTAEEVTEQVILEQFVHILSARGRASVLRHRPSTLGAAVSLMEDFLAAEASVGPALWAPAPGPNQTHLRTSIYHPQTDGLVERFNRTLKGMLRRFPPEDLHHWDQLLLPLLLAIWEVPQASTKFSPFELLYGQRPRSLVDLMKETWEQSASPTQGFFNTSSGCRNT</sequence>
<dbReference type="Gene3D" id="3.30.420.10">
    <property type="entry name" value="Ribonuclease H-like superfamily/Ribonuclease H"/>
    <property type="match status" value="1"/>
</dbReference>
<feature type="region of interest" description="Disordered" evidence="2">
    <location>
        <begin position="1"/>
        <end position="20"/>
    </location>
</feature>
<keyword evidence="5" id="KW-1185">Reference proteome</keyword>
<dbReference type="PROSITE" id="PS50804">
    <property type="entry name" value="SCAN_BOX"/>
    <property type="match status" value="1"/>
</dbReference>
<dbReference type="Proteomes" id="UP000694404">
    <property type="component" value="Unplaced"/>
</dbReference>
<dbReference type="Gene3D" id="1.10.4020.10">
    <property type="entry name" value="DNA breaking-rejoining enzymes"/>
    <property type="match status" value="1"/>
</dbReference>
<name>A0A8C0J9S7_CHEAB</name>
<feature type="domain" description="SCAN box" evidence="3">
    <location>
        <begin position="27"/>
        <end position="105"/>
    </location>
</feature>
<dbReference type="InterPro" id="IPR003309">
    <property type="entry name" value="SCAN_dom"/>
</dbReference>
<evidence type="ECO:0000256" key="2">
    <source>
        <dbReference type="SAM" id="MobiDB-lite"/>
    </source>
</evidence>
<proteinExistence type="predicted"/>
<dbReference type="InterPro" id="IPR036397">
    <property type="entry name" value="RNaseH_sf"/>
</dbReference>
<dbReference type="SMART" id="SM00431">
    <property type="entry name" value="SCAN"/>
    <property type="match status" value="1"/>
</dbReference>
<protein>
    <recommendedName>
        <fullName evidence="3">SCAN box domain-containing protein</fullName>
    </recommendedName>
</protein>
<dbReference type="GeneTree" id="ENSGT01050000244855"/>
<dbReference type="SUPFAM" id="SSF47353">
    <property type="entry name" value="Retrovirus capsid dimerization domain-like"/>
    <property type="match status" value="1"/>
</dbReference>
<organism evidence="4 5">
    <name type="scientific">Chelonoidis abingdonii</name>
    <name type="common">Abingdon island giant tortoise</name>
    <name type="synonym">Testudo abingdonii</name>
    <dbReference type="NCBI Taxonomy" id="106734"/>
    <lineage>
        <taxon>Eukaryota</taxon>
        <taxon>Metazoa</taxon>
        <taxon>Chordata</taxon>
        <taxon>Craniata</taxon>
        <taxon>Vertebrata</taxon>
        <taxon>Euteleostomi</taxon>
        <taxon>Archelosauria</taxon>
        <taxon>Testudinata</taxon>
        <taxon>Testudines</taxon>
        <taxon>Cryptodira</taxon>
        <taxon>Durocryptodira</taxon>
        <taxon>Testudinoidea</taxon>
        <taxon>Testudinidae</taxon>
        <taxon>Chelonoidis</taxon>
    </lineage>
</organism>
<dbReference type="InterPro" id="IPR050916">
    <property type="entry name" value="SCAN-C2H2_zinc_finger"/>
</dbReference>
<dbReference type="InterPro" id="IPR012337">
    <property type="entry name" value="RNaseH-like_sf"/>
</dbReference>
<dbReference type="Pfam" id="PF02023">
    <property type="entry name" value="SCAN"/>
    <property type="match status" value="1"/>
</dbReference>
<evidence type="ECO:0000259" key="3">
    <source>
        <dbReference type="PROSITE" id="PS50804"/>
    </source>
</evidence>
<accession>A0A8C0J9S7</accession>
<reference evidence="4" key="2">
    <citation type="submission" date="2025-09" db="UniProtKB">
        <authorList>
            <consortium name="Ensembl"/>
        </authorList>
    </citation>
    <scope>IDENTIFICATION</scope>
</reference>
<keyword evidence="1" id="KW-0539">Nucleus</keyword>
<dbReference type="PANTHER" id="PTHR45935">
    <property type="entry name" value="PROTEIN ZBED8-RELATED"/>
    <property type="match status" value="1"/>
</dbReference>
<dbReference type="AlphaFoldDB" id="A0A8C0J9S7"/>
<evidence type="ECO:0000313" key="5">
    <source>
        <dbReference type="Proteomes" id="UP000694404"/>
    </source>
</evidence>